<gene>
    <name evidence="2" type="ORF">BG61_04740</name>
</gene>
<dbReference type="RefSeq" id="WP_035939991.1">
    <property type="nucleotide sequence ID" value="NZ_CADFFX010000024.1"/>
</dbReference>
<keyword evidence="3" id="KW-1185">Reference proteome</keyword>
<evidence type="ECO:0000313" key="2">
    <source>
        <dbReference type="EMBL" id="KDR37985.1"/>
    </source>
</evidence>
<evidence type="ECO:0000313" key="3">
    <source>
        <dbReference type="Proteomes" id="UP000027466"/>
    </source>
</evidence>
<dbReference type="InterPro" id="IPR014729">
    <property type="entry name" value="Rossmann-like_a/b/a_fold"/>
</dbReference>
<accession>A0A069PBE7</accession>
<evidence type="ECO:0000259" key="1">
    <source>
        <dbReference type="Pfam" id="PF00582"/>
    </source>
</evidence>
<protein>
    <submittedName>
        <fullName evidence="2">Universal stress protein UspA</fullName>
    </submittedName>
</protein>
<feature type="domain" description="UspA" evidence="1">
    <location>
        <begin position="1"/>
        <end position="143"/>
    </location>
</feature>
<dbReference type="Proteomes" id="UP000027466">
    <property type="component" value="Unassembled WGS sequence"/>
</dbReference>
<comment type="caution">
    <text evidence="2">The sequence shown here is derived from an EMBL/GenBank/DDBJ whole genome shotgun (WGS) entry which is preliminary data.</text>
</comment>
<dbReference type="Gene3D" id="3.40.50.620">
    <property type="entry name" value="HUPs"/>
    <property type="match status" value="1"/>
</dbReference>
<dbReference type="EMBL" id="JFHC01000117">
    <property type="protein sequence ID" value="KDR37985.1"/>
    <property type="molecule type" value="Genomic_DNA"/>
</dbReference>
<dbReference type="STRING" id="60547.GCA_000751215_06631"/>
<dbReference type="InterPro" id="IPR006016">
    <property type="entry name" value="UspA"/>
</dbReference>
<sequence>MCKHILVAVGPSCSDTALATGIARARECNARLTAIHVIDSAPWWAGGNVDCYGGDALPLAEQLARVIQRRSETLIEDAGIEGAWQTVTLRRDGMSIGRVIAEAANRFDADLIVLGPRKHTFFGLGANHVRNAVSRHTACEVLIASQGPTGEAAGLAVRSASDRVHSNA</sequence>
<name>A0A069PBE7_9BURK</name>
<proteinExistence type="predicted"/>
<organism evidence="2 3">
    <name type="scientific">Caballeronia glathei</name>
    <dbReference type="NCBI Taxonomy" id="60547"/>
    <lineage>
        <taxon>Bacteria</taxon>
        <taxon>Pseudomonadati</taxon>
        <taxon>Pseudomonadota</taxon>
        <taxon>Betaproteobacteria</taxon>
        <taxon>Burkholderiales</taxon>
        <taxon>Burkholderiaceae</taxon>
        <taxon>Caballeronia</taxon>
    </lineage>
</organism>
<dbReference type="Pfam" id="PF00582">
    <property type="entry name" value="Usp"/>
    <property type="match status" value="1"/>
</dbReference>
<dbReference type="AlphaFoldDB" id="A0A069PBE7"/>
<reference evidence="2 3" key="1">
    <citation type="submission" date="2014-03" db="EMBL/GenBank/DDBJ databases">
        <title>Draft Genome Sequences of Four Burkholderia Strains.</title>
        <authorList>
            <person name="Liu X.Y."/>
            <person name="Li C.X."/>
            <person name="Xu J.H."/>
        </authorList>
    </citation>
    <scope>NUCLEOTIDE SEQUENCE [LARGE SCALE GENOMIC DNA]</scope>
    <source>
        <strain evidence="2 3">DSM 50014</strain>
    </source>
</reference>
<dbReference type="SUPFAM" id="SSF52402">
    <property type="entry name" value="Adenine nucleotide alpha hydrolases-like"/>
    <property type="match status" value="1"/>
</dbReference>
<dbReference type="CDD" id="cd00293">
    <property type="entry name" value="USP-like"/>
    <property type="match status" value="1"/>
</dbReference>